<dbReference type="InterPro" id="IPR004088">
    <property type="entry name" value="KH_dom_type_1"/>
</dbReference>
<evidence type="ECO:0000256" key="1">
    <source>
        <dbReference type="ARBA" id="ARBA00022737"/>
    </source>
</evidence>
<feature type="domain" description="K Homology" evidence="5">
    <location>
        <begin position="610"/>
        <end position="672"/>
    </location>
</feature>
<dbReference type="Proteomes" id="UP001224775">
    <property type="component" value="Unassembled WGS sequence"/>
</dbReference>
<dbReference type="PROSITE" id="PS50084">
    <property type="entry name" value="KH_TYPE_1"/>
    <property type="match status" value="5"/>
</dbReference>
<name>A0AAD8YEG2_9STRA</name>
<feature type="compositionally biased region" description="Basic residues" evidence="3">
    <location>
        <begin position="100"/>
        <end position="113"/>
    </location>
</feature>
<dbReference type="AlphaFoldDB" id="A0AAD8YEG2"/>
<feature type="region of interest" description="Disordered" evidence="3">
    <location>
        <begin position="34"/>
        <end position="204"/>
    </location>
</feature>
<evidence type="ECO:0000259" key="5">
    <source>
        <dbReference type="SMART" id="SM00322"/>
    </source>
</evidence>
<evidence type="ECO:0000313" key="7">
    <source>
        <dbReference type="Proteomes" id="UP001224775"/>
    </source>
</evidence>
<feature type="domain" description="K Homology" evidence="5">
    <location>
        <begin position="400"/>
        <end position="465"/>
    </location>
</feature>
<organism evidence="6 7">
    <name type="scientific">Skeletonema marinoi</name>
    <dbReference type="NCBI Taxonomy" id="267567"/>
    <lineage>
        <taxon>Eukaryota</taxon>
        <taxon>Sar</taxon>
        <taxon>Stramenopiles</taxon>
        <taxon>Ochrophyta</taxon>
        <taxon>Bacillariophyta</taxon>
        <taxon>Coscinodiscophyceae</taxon>
        <taxon>Thalassiosirophycidae</taxon>
        <taxon>Thalassiosirales</taxon>
        <taxon>Skeletonemataceae</taxon>
        <taxon>Skeletonema</taxon>
        <taxon>Skeletonema marinoi-dohrnii complex</taxon>
    </lineage>
</organism>
<dbReference type="Pfam" id="PF00013">
    <property type="entry name" value="KH_1"/>
    <property type="match status" value="5"/>
</dbReference>
<dbReference type="SUPFAM" id="SSF54791">
    <property type="entry name" value="Eukaryotic type KH-domain (KH-domain type I)"/>
    <property type="match status" value="5"/>
</dbReference>
<comment type="caution">
    <text evidence="6">The sequence shown here is derived from an EMBL/GenBank/DDBJ whole genome shotgun (WGS) entry which is preliminary data.</text>
</comment>
<feature type="compositionally biased region" description="Acidic residues" evidence="3">
    <location>
        <begin position="142"/>
        <end position="154"/>
    </location>
</feature>
<evidence type="ECO:0000313" key="6">
    <source>
        <dbReference type="EMBL" id="KAK1744692.1"/>
    </source>
</evidence>
<keyword evidence="1" id="KW-0677">Repeat</keyword>
<feature type="domain" description="K Homology" evidence="5">
    <location>
        <begin position="326"/>
        <end position="392"/>
    </location>
</feature>
<proteinExistence type="predicted"/>
<feature type="domain" description="K Homology" evidence="5">
    <location>
        <begin position="533"/>
        <end position="600"/>
    </location>
</feature>
<keyword evidence="4" id="KW-0472">Membrane</keyword>
<keyword evidence="4" id="KW-0812">Transmembrane</keyword>
<feature type="compositionally biased region" description="Low complexity" evidence="3">
    <location>
        <begin position="69"/>
        <end position="78"/>
    </location>
</feature>
<feature type="region of interest" description="Disordered" evidence="3">
    <location>
        <begin position="221"/>
        <end position="279"/>
    </location>
</feature>
<sequence>MSIAADESMPVYLGLSVVAIILIAFFSKGGADEKEAAKAKAAPPTTTNNTAAATSSTAKKSKKKKKSAANKAATPAAPVEKKEEEAVVVEAEPEVEAVKTTKKKKKKKAKKKSSANGSAAAAAPAAESTPAAEPKKVVFAADSDDEDSDDDDVDLWVIQSSDKRKGANDAAKRAATNKERERLKKQQAAAEKEQKAKEAAAAEEALAADIAAAEAALAESEAAAAKAAVAKKNGASVLSEVTPAAATAAAAVTGEKKKRKRNKKKKKAADEGSAPSTPAVVVPLQWETVPVVEEWQEVGTKKSKPKSAADDADAAAFASDEPVVEAAGEVSVTVDAGSDPLILIGKGGATITMMQETTGAKFNLNRTTNVLTITGSEESVELGLAQARSILATEAERKANEVTENVTWTSDAVKGVIGKGGANIRATEEATGCKIDADVEAGTLAITGPSAQVAIALTMCHNAAFGEVQDVLELGSRNAVNVVYGPNFQTIRGLQDSTGCRLDIDRGTTTLKLSGSTEAVANATAQIRALLDANRGFEMTIENSKVGSVYGKGGETLRSIQDRTGTQIDVARGPTHATVSVMGSMEASQRARNMLQRAIDGEVELKPGEVAEEVELGSATAAVIGRGGSNVAELEKSHGVKINVRSELQKARIVGRAENVAAASKAIQAIAKPILDAEAAQKKADEQQASGESAWQVDEGDDDADGW</sequence>
<dbReference type="CDD" id="cd00105">
    <property type="entry name" value="KH-I"/>
    <property type="match status" value="4"/>
</dbReference>
<dbReference type="SMART" id="SM00322">
    <property type="entry name" value="KH"/>
    <property type="match status" value="5"/>
</dbReference>
<feature type="region of interest" description="Disordered" evidence="3">
    <location>
        <begin position="681"/>
        <end position="707"/>
    </location>
</feature>
<gene>
    <name evidence="6" type="ORF">QTG54_003983</name>
</gene>
<evidence type="ECO:0000256" key="3">
    <source>
        <dbReference type="SAM" id="MobiDB-lite"/>
    </source>
</evidence>
<feature type="compositionally biased region" description="Basic and acidic residues" evidence="3">
    <location>
        <begin position="161"/>
        <end position="200"/>
    </location>
</feature>
<dbReference type="EMBL" id="JATAAI010000006">
    <property type="protein sequence ID" value="KAK1744692.1"/>
    <property type="molecule type" value="Genomic_DNA"/>
</dbReference>
<feature type="compositionally biased region" description="Basic residues" evidence="3">
    <location>
        <begin position="59"/>
        <end position="68"/>
    </location>
</feature>
<feature type="compositionally biased region" description="Low complexity" evidence="3">
    <location>
        <begin position="221"/>
        <end position="232"/>
    </location>
</feature>
<feature type="transmembrane region" description="Helical" evidence="4">
    <location>
        <begin position="12"/>
        <end position="31"/>
    </location>
</feature>
<accession>A0AAD8YEG2</accession>
<keyword evidence="4" id="KW-1133">Transmembrane helix</keyword>
<keyword evidence="2" id="KW-0694">RNA-binding</keyword>
<feature type="compositionally biased region" description="Low complexity" evidence="3">
    <location>
        <begin position="114"/>
        <end position="132"/>
    </location>
</feature>
<reference evidence="6" key="1">
    <citation type="submission" date="2023-06" db="EMBL/GenBank/DDBJ databases">
        <title>Survivors Of The Sea: Transcriptome response of Skeletonema marinoi to long-term dormancy.</title>
        <authorList>
            <person name="Pinder M.I.M."/>
            <person name="Kourtchenko O."/>
            <person name="Robertson E.K."/>
            <person name="Larsson T."/>
            <person name="Maumus F."/>
            <person name="Osuna-Cruz C.M."/>
            <person name="Vancaester E."/>
            <person name="Stenow R."/>
            <person name="Vandepoele K."/>
            <person name="Ploug H."/>
            <person name="Bruchert V."/>
            <person name="Godhe A."/>
            <person name="Topel M."/>
        </authorList>
    </citation>
    <scope>NUCLEOTIDE SEQUENCE</scope>
    <source>
        <strain evidence="6">R05AC</strain>
    </source>
</reference>
<keyword evidence="7" id="KW-1185">Reference proteome</keyword>
<evidence type="ECO:0000256" key="2">
    <source>
        <dbReference type="PROSITE-ProRule" id="PRU00117"/>
    </source>
</evidence>
<feature type="compositionally biased region" description="Basic residues" evidence="3">
    <location>
        <begin position="256"/>
        <end position="267"/>
    </location>
</feature>
<feature type="compositionally biased region" description="Acidic residues" evidence="3">
    <location>
        <begin position="698"/>
        <end position="707"/>
    </location>
</feature>
<dbReference type="InterPro" id="IPR004087">
    <property type="entry name" value="KH_dom"/>
</dbReference>
<evidence type="ECO:0000256" key="4">
    <source>
        <dbReference type="SAM" id="Phobius"/>
    </source>
</evidence>
<protein>
    <submittedName>
        <fullName evidence="6">KH domain (Type 1)-containing RNA-binding protein</fullName>
    </submittedName>
</protein>
<dbReference type="PANTHER" id="PTHR10288">
    <property type="entry name" value="KH DOMAIN CONTAINING RNA BINDING PROTEIN"/>
    <property type="match status" value="1"/>
</dbReference>
<feature type="compositionally biased region" description="Low complexity" evidence="3">
    <location>
        <begin position="39"/>
        <end position="58"/>
    </location>
</feature>
<feature type="domain" description="K Homology" evidence="5">
    <location>
        <begin position="466"/>
        <end position="532"/>
    </location>
</feature>
<dbReference type="Gene3D" id="3.30.1370.10">
    <property type="entry name" value="K Homology domain, type 1"/>
    <property type="match status" value="5"/>
</dbReference>
<dbReference type="GO" id="GO:0003723">
    <property type="term" value="F:RNA binding"/>
    <property type="evidence" value="ECO:0007669"/>
    <property type="project" value="UniProtKB-UniRule"/>
</dbReference>
<dbReference type="InterPro" id="IPR036612">
    <property type="entry name" value="KH_dom_type_1_sf"/>
</dbReference>